<dbReference type="PANTHER" id="PTHR11846">
    <property type="entry name" value="ADENYLOSUCCINATE SYNTHETASE"/>
    <property type="match status" value="1"/>
</dbReference>
<dbReference type="UniPathway" id="UPA00075">
    <property type="reaction ID" value="UER00335"/>
</dbReference>
<feature type="binding site" evidence="8">
    <location>
        <begin position="333"/>
        <end position="335"/>
    </location>
    <ligand>
        <name>GTP</name>
        <dbReference type="ChEBI" id="CHEBI:37565"/>
    </ligand>
</feature>
<dbReference type="AlphaFoldDB" id="A0A1F5G3C7"/>
<feature type="binding site" evidence="8">
    <location>
        <position position="307"/>
    </location>
    <ligand>
        <name>GTP</name>
        <dbReference type="ChEBI" id="CHEBI:37565"/>
    </ligand>
</feature>
<reference evidence="9 10" key="1">
    <citation type="journal article" date="2016" name="Nat. Commun.">
        <title>Thousands of microbial genomes shed light on interconnected biogeochemical processes in an aquifer system.</title>
        <authorList>
            <person name="Anantharaman K."/>
            <person name="Brown C.T."/>
            <person name="Hug L.A."/>
            <person name="Sharon I."/>
            <person name="Castelle C.J."/>
            <person name="Probst A.J."/>
            <person name="Thomas B.C."/>
            <person name="Singh A."/>
            <person name="Wilkins M.J."/>
            <person name="Karaoz U."/>
            <person name="Brodie E.L."/>
            <person name="Williams K.H."/>
            <person name="Hubbard S.S."/>
            <person name="Banfield J.F."/>
        </authorList>
    </citation>
    <scope>NUCLEOTIDE SEQUENCE [LARGE SCALE GENOMIC DNA]</scope>
</reference>
<comment type="caution">
    <text evidence="9">The sequence shown here is derived from an EMBL/GenBank/DDBJ whole genome shotgun (WGS) entry which is preliminary data.</text>
</comment>
<dbReference type="NCBIfam" id="NF002223">
    <property type="entry name" value="PRK01117.1"/>
    <property type="match status" value="1"/>
</dbReference>
<dbReference type="GO" id="GO:0000287">
    <property type="term" value="F:magnesium ion binding"/>
    <property type="evidence" value="ECO:0007669"/>
    <property type="project" value="UniProtKB-UniRule"/>
</dbReference>
<feature type="binding site" description="in other chain" evidence="8">
    <location>
        <position position="241"/>
    </location>
    <ligand>
        <name>IMP</name>
        <dbReference type="ChEBI" id="CHEBI:58053"/>
        <note>ligand shared between dimeric partners</note>
    </ligand>
</feature>
<evidence type="ECO:0000256" key="2">
    <source>
        <dbReference type="ARBA" id="ARBA00022598"/>
    </source>
</evidence>
<dbReference type="GO" id="GO:0046040">
    <property type="term" value="P:IMP metabolic process"/>
    <property type="evidence" value="ECO:0007669"/>
    <property type="project" value="TreeGrafter"/>
</dbReference>
<dbReference type="SUPFAM" id="SSF52540">
    <property type="entry name" value="P-loop containing nucleoside triphosphate hydrolases"/>
    <property type="match status" value="1"/>
</dbReference>
<dbReference type="EMBL" id="MFAZ01000043">
    <property type="protein sequence ID" value="OGD86376.1"/>
    <property type="molecule type" value="Genomic_DNA"/>
</dbReference>
<evidence type="ECO:0000256" key="8">
    <source>
        <dbReference type="HAMAP-Rule" id="MF_00011"/>
    </source>
</evidence>
<dbReference type="GO" id="GO:0005525">
    <property type="term" value="F:GTP binding"/>
    <property type="evidence" value="ECO:0007669"/>
    <property type="project" value="UniProtKB-UniRule"/>
</dbReference>
<comment type="caution">
    <text evidence="8">Lacks conserved residue(s) required for the propagation of feature annotation.</text>
</comment>
<feature type="binding site" evidence="8">
    <location>
        <begin position="415"/>
        <end position="417"/>
    </location>
    <ligand>
        <name>GTP</name>
        <dbReference type="ChEBI" id="CHEBI:37565"/>
    </ligand>
</feature>
<dbReference type="Gene3D" id="3.40.440.10">
    <property type="entry name" value="Adenylosuccinate Synthetase, subunit A, domain 1"/>
    <property type="match status" value="1"/>
</dbReference>
<keyword evidence="6 8" id="KW-0460">Magnesium</keyword>
<dbReference type="NCBIfam" id="TIGR00184">
    <property type="entry name" value="purA"/>
    <property type="match status" value="1"/>
</dbReference>
<comment type="subunit">
    <text evidence="1 8">Homodimer.</text>
</comment>
<evidence type="ECO:0000256" key="5">
    <source>
        <dbReference type="ARBA" id="ARBA00022755"/>
    </source>
</evidence>
<dbReference type="Pfam" id="PF00709">
    <property type="entry name" value="Adenylsucc_synt"/>
    <property type="match status" value="1"/>
</dbReference>
<comment type="function">
    <text evidence="8">Plays an important role in the de novo pathway of purine nucleotide biosynthesis. Catalyzes the first committed step in the biosynthesis of AMP from IMP.</text>
</comment>
<dbReference type="InterPro" id="IPR027417">
    <property type="entry name" value="P-loop_NTPase"/>
</dbReference>
<name>A0A1F5G3C7_9BACT</name>
<comment type="cofactor">
    <cofactor evidence="8">
        <name>Mg(2+)</name>
        <dbReference type="ChEBI" id="CHEBI:18420"/>
    </cofactor>
    <text evidence="8">Binds 1 Mg(2+) ion per subunit.</text>
</comment>
<dbReference type="InterPro" id="IPR042110">
    <property type="entry name" value="Adenylosuccinate_synth_dom2"/>
</dbReference>
<dbReference type="EC" id="6.3.4.4" evidence="8"/>
<dbReference type="Gene3D" id="3.90.170.10">
    <property type="entry name" value="Adenylosuccinate Synthetase, subunit A, domain 3"/>
    <property type="match status" value="1"/>
</dbReference>
<dbReference type="InterPro" id="IPR042111">
    <property type="entry name" value="Adenylosuccinate_synth_dom3"/>
</dbReference>
<keyword evidence="2 8" id="KW-0436">Ligase</keyword>
<feature type="binding site" evidence="8">
    <location>
        <position position="22"/>
    </location>
    <ligand>
        <name>Mg(2+)</name>
        <dbReference type="ChEBI" id="CHEBI:18420"/>
    </ligand>
</feature>
<dbReference type="Gene3D" id="1.10.300.10">
    <property type="entry name" value="Adenylosuccinate Synthetase, subunit A, domain 2"/>
    <property type="match status" value="1"/>
</dbReference>
<comment type="similarity">
    <text evidence="8">Belongs to the adenylosuccinate synthetase family.</text>
</comment>
<dbReference type="STRING" id="1797711.A2870_00670"/>
<dbReference type="GO" id="GO:0004019">
    <property type="term" value="F:adenylosuccinate synthase activity"/>
    <property type="evidence" value="ECO:0007669"/>
    <property type="project" value="UniProtKB-UniRule"/>
</dbReference>
<evidence type="ECO:0000313" key="9">
    <source>
        <dbReference type="EMBL" id="OGD86376.1"/>
    </source>
</evidence>
<evidence type="ECO:0000256" key="1">
    <source>
        <dbReference type="ARBA" id="ARBA00011738"/>
    </source>
</evidence>
<keyword evidence="4 8" id="KW-0547">Nucleotide-binding</keyword>
<dbReference type="PANTHER" id="PTHR11846:SF0">
    <property type="entry name" value="ADENYLOSUCCINATE SYNTHETASE"/>
    <property type="match status" value="1"/>
</dbReference>
<feature type="binding site" evidence="8">
    <location>
        <position position="49"/>
    </location>
    <ligand>
        <name>Mg(2+)</name>
        <dbReference type="ChEBI" id="CHEBI:18420"/>
    </ligand>
</feature>
<evidence type="ECO:0000313" key="10">
    <source>
        <dbReference type="Proteomes" id="UP000179102"/>
    </source>
</evidence>
<keyword evidence="3 8" id="KW-0479">Metal-binding</keyword>
<proteinExistence type="inferred from homology"/>
<feature type="active site" description="Proton donor" evidence="8">
    <location>
        <position position="50"/>
    </location>
</feature>
<feature type="binding site" evidence="8">
    <location>
        <position position="151"/>
    </location>
    <ligand>
        <name>IMP</name>
        <dbReference type="ChEBI" id="CHEBI:58053"/>
        <note>ligand shared between dimeric partners</note>
    </ligand>
</feature>
<sequence length="426" mass="47692">MKKSKLSNWKGVAAVIGVDWGDSGKGRLIDNLAQTADVVARFNGGSNTGHTVKNKFGKFALHIIPSGIFNSKSINIVGKNVLVDLESLIDDELQQLKKAKVSWKNLRIDQRATLVMPWHKMRDGQREESRNAKIGTTKRGVGPAYADRIERVGIRVRDLYRKDFKDLLGEEIKIQNKYFSLNLSPSKIYSQFHKYTNLIKPLVTETTSLVKSAIKNKKNVLFEGAQGYFLDVDAGTYPFVTSSNTGIIGIWRCFDVHPTDINYVIGITKAYTTRVGSGPMPTYIKGEQRDWIIKKGGEVGTTSGRIRDPGWLDLVLLKTACENNRVTNIAMTKLDVLSQLKEIKVCIQYKIGNSTTDYISGDADFLSSVKPVYKTLPGWNEDISKARNLTDLPQEARNFIKFVENYTKLPISFIGVGPDRSEVIYA</sequence>
<evidence type="ECO:0000256" key="6">
    <source>
        <dbReference type="ARBA" id="ARBA00022842"/>
    </source>
</evidence>
<feature type="binding site" description="in other chain" evidence="8">
    <location>
        <position position="137"/>
    </location>
    <ligand>
        <name>IMP</name>
        <dbReference type="ChEBI" id="CHEBI:58053"/>
        <note>ligand shared between dimeric partners</note>
    </ligand>
</feature>
<dbReference type="Proteomes" id="UP000179102">
    <property type="component" value="Unassembled WGS sequence"/>
</dbReference>
<comment type="pathway">
    <text evidence="8">Purine metabolism; AMP biosynthesis via de novo pathway; AMP from IMP: step 1/2.</text>
</comment>
<protein>
    <recommendedName>
        <fullName evidence="8">Adenylosuccinate synthetase</fullName>
        <shortName evidence="8">AMPSase</shortName>
        <shortName evidence="8">AdSS</shortName>
        <ecNumber evidence="8">6.3.4.4</ecNumber>
    </recommendedName>
    <alternativeName>
        <fullName evidence="8">IMP--aspartate ligase</fullName>
    </alternativeName>
</protein>
<keyword evidence="5 8" id="KW-0658">Purine biosynthesis</keyword>
<dbReference type="InterPro" id="IPR042109">
    <property type="entry name" value="Adenylosuccinate_synth_dom1"/>
</dbReference>
<accession>A0A1F5G3C7</accession>
<dbReference type="CDD" id="cd03108">
    <property type="entry name" value="AdSS"/>
    <property type="match status" value="1"/>
</dbReference>
<feature type="binding site" description="in other chain" evidence="8">
    <location>
        <position position="305"/>
    </location>
    <ligand>
        <name>IMP</name>
        <dbReference type="ChEBI" id="CHEBI:58053"/>
        <note>ligand shared between dimeric partners</note>
    </ligand>
</feature>
<dbReference type="FunFam" id="3.90.170.10:FF:000001">
    <property type="entry name" value="Adenylosuccinate synthetase"/>
    <property type="match status" value="1"/>
</dbReference>
<comment type="subcellular location">
    <subcellularLocation>
        <location evidence="8">Cytoplasm</location>
    </subcellularLocation>
</comment>
<feature type="binding site" description="in other chain" evidence="8">
    <location>
        <position position="226"/>
    </location>
    <ligand>
        <name>IMP</name>
        <dbReference type="ChEBI" id="CHEBI:58053"/>
        <note>ligand shared between dimeric partners</note>
    </ligand>
</feature>
<dbReference type="GO" id="GO:0044208">
    <property type="term" value="P:'de novo' AMP biosynthetic process"/>
    <property type="evidence" value="ECO:0007669"/>
    <property type="project" value="UniProtKB-UniRule"/>
</dbReference>
<feature type="binding site" evidence="8">
    <location>
        <begin position="49"/>
        <end position="51"/>
    </location>
    <ligand>
        <name>GTP</name>
        <dbReference type="ChEBI" id="CHEBI:37565"/>
    </ligand>
</feature>
<dbReference type="FunFam" id="1.10.300.10:FF:000001">
    <property type="entry name" value="Adenylosuccinate synthetase"/>
    <property type="match status" value="1"/>
</dbReference>
<dbReference type="GO" id="GO:0005737">
    <property type="term" value="C:cytoplasm"/>
    <property type="evidence" value="ECO:0007669"/>
    <property type="project" value="UniProtKB-SubCell"/>
</dbReference>
<evidence type="ECO:0000256" key="3">
    <source>
        <dbReference type="ARBA" id="ARBA00022723"/>
    </source>
</evidence>
<dbReference type="SMART" id="SM00788">
    <property type="entry name" value="Adenylsucc_synt"/>
    <property type="match status" value="1"/>
</dbReference>
<evidence type="ECO:0000256" key="7">
    <source>
        <dbReference type="ARBA" id="ARBA00023134"/>
    </source>
</evidence>
<dbReference type="InterPro" id="IPR001114">
    <property type="entry name" value="Adenylosuccinate_synthetase"/>
</dbReference>
<dbReference type="HAMAP" id="MF_00011">
    <property type="entry name" value="Adenylosucc_synth"/>
    <property type="match status" value="1"/>
</dbReference>
<keyword evidence="8" id="KW-0963">Cytoplasm</keyword>
<feature type="binding site" evidence="8">
    <location>
        <begin position="301"/>
        <end position="307"/>
    </location>
    <ligand>
        <name>substrate</name>
    </ligand>
</feature>
<feature type="active site" description="Proton acceptor" evidence="8">
    <location>
        <position position="22"/>
    </location>
</feature>
<evidence type="ECO:0000256" key="4">
    <source>
        <dbReference type="ARBA" id="ARBA00022741"/>
    </source>
</evidence>
<gene>
    <name evidence="8" type="primary">purA</name>
    <name evidence="9" type="ORF">A2870_00670</name>
</gene>
<keyword evidence="7 8" id="KW-0342">GTP-binding</keyword>
<comment type="catalytic activity">
    <reaction evidence="8">
        <text>IMP + L-aspartate + GTP = N(6)-(1,2-dicarboxyethyl)-AMP + GDP + phosphate + 2 H(+)</text>
        <dbReference type="Rhea" id="RHEA:15753"/>
        <dbReference type="ChEBI" id="CHEBI:15378"/>
        <dbReference type="ChEBI" id="CHEBI:29991"/>
        <dbReference type="ChEBI" id="CHEBI:37565"/>
        <dbReference type="ChEBI" id="CHEBI:43474"/>
        <dbReference type="ChEBI" id="CHEBI:57567"/>
        <dbReference type="ChEBI" id="CHEBI:58053"/>
        <dbReference type="ChEBI" id="CHEBI:58189"/>
        <dbReference type="EC" id="6.3.4.4"/>
    </reaction>
</comment>
<organism evidence="9 10">
    <name type="scientific">Candidatus Curtissbacteria bacterium RIFCSPHIGHO2_01_FULL_41_11</name>
    <dbReference type="NCBI Taxonomy" id="1797711"/>
    <lineage>
        <taxon>Bacteria</taxon>
        <taxon>Candidatus Curtissiibacteriota</taxon>
    </lineage>
</organism>